<reference evidence="1 2" key="1">
    <citation type="journal article" date="2021" name="Elife">
        <title>Chloroplast acquisition without the gene transfer in kleptoplastic sea slugs, Plakobranchus ocellatus.</title>
        <authorList>
            <person name="Maeda T."/>
            <person name="Takahashi S."/>
            <person name="Yoshida T."/>
            <person name="Shimamura S."/>
            <person name="Takaki Y."/>
            <person name="Nagai Y."/>
            <person name="Toyoda A."/>
            <person name="Suzuki Y."/>
            <person name="Arimoto A."/>
            <person name="Ishii H."/>
            <person name="Satoh N."/>
            <person name="Nishiyama T."/>
            <person name="Hasebe M."/>
            <person name="Maruyama T."/>
            <person name="Minagawa J."/>
            <person name="Obokata J."/>
            <person name="Shigenobu S."/>
        </authorList>
    </citation>
    <scope>NUCLEOTIDE SEQUENCE [LARGE SCALE GENOMIC DNA]</scope>
</reference>
<dbReference type="EMBL" id="BLXT01002329">
    <property type="protein sequence ID" value="GFN93293.1"/>
    <property type="molecule type" value="Genomic_DNA"/>
</dbReference>
<evidence type="ECO:0000313" key="2">
    <source>
        <dbReference type="Proteomes" id="UP000735302"/>
    </source>
</evidence>
<evidence type="ECO:0000313" key="1">
    <source>
        <dbReference type="EMBL" id="GFN93293.1"/>
    </source>
</evidence>
<sequence>MRVEPDKAILITRATVGLHNFIRHRDGNMIDRTSSIVYEIRDNTGRDGLFPLAQTGCRAAEDAMKVRDALSEFFTYPSFRIPLNLTVDDRLKPERERFQSPWQAHGKLMASLRDICPNFVL</sequence>
<gene>
    <name evidence="1" type="ORF">PoB_001979900</name>
</gene>
<comment type="caution">
    <text evidence="1">The sequence shown here is derived from an EMBL/GenBank/DDBJ whole genome shotgun (WGS) entry which is preliminary data.</text>
</comment>
<name>A0AAV3ZHC7_9GAST</name>
<dbReference type="Proteomes" id="UP000735302">
    <property type="component" value="Unassembled WGS sequence"/>
</dbReference>
<keyword evidence="2" id="KW-1185">Reference proteome</keyword>
<protein>
    <submittedName>
        <fullName evidence="1">Uncharacterized protein</fullName>
    </submittedName>
</protein>
<dbReference type="AlphaFoldDB" id="A0AAV3ZHC7"/>
<proteinExistence type="predicted"/>
<organism evidence="1 2">
    <name type="scientific">Plakobranchus ocellatus</name>
    <dbReference type="NCBI Taxonomy" id="259542"/>
    <lineage>
        <taxon>Eukaryota</taxon>
        <taxon>Metazoa</taxon>
        <taxon>Spiralia</taxon>
        <taxon>Lophotrochozoa</taxon>
        <taxon>Mollusca</taxon>
        <taxon>Gastropoda</taxon>
        <taxon>Heterobranchia</taxon>
        <taxon>Euthyneura</taxon>
        <taxon>Panpulmonata</taxon>
        <taxon>Sacoglossa</taxon>
        <taxon>Placobranchoidea</taxon>
        <taxon>Plakobranchidae</taxon>
        <taxon>Plakobranchus</taxon>
    </lineage>
</organism>
<accession>A0AAV3ZHC7</accession>